<sequence length="56" mass="5993">MGETYFGVKACNYPRAIPNLRADKIVGPVILDGLVRFVADRKALLSDGVNVGESGE</sequence>
<reference evidence="1 2" key="1">
    <citation type="submission" date="2021-05" db="EMBL/GenBank/DDBJ databases">
        <title>Draft genomes of marine bacteria isolated from model chitin particles.</title>
        <authorList>
            <person name="Datta M.S."/>
            <person name="Schwartzman J.A."/>
            <person name="Cordero O."/>
        </authorList>
    </citation>
    <scope>NUCLEOTIDE SEQUENCE [LARGE SCALE GENOMIC DNA]</scope>
    <source>
        <strain evidence="1 2">4E07</strain>
    </source>
</reference>
<dbReference type="Proteomes" id="UP000763802">
    <property type="component" value="Unassembled WGS sequence"/>
</dbReference>
<keyword evidence="2" id="KW-1185">Reference proteome</keyword>
<organism evidence="1 2">
    <name type="scientific">Falsiruegeria litorea</name>
    <dbReference type="NCBI Taxonomy" id="1280831"/>
    <lineage>
        <taxon>Bacteria</taxon>
        <taxon>Pseudomonadati</taxon>
        <taxon>Pseudomonadota</taxon>
        <taxon>Alphaproteobacteria</taxon>
        <taxon>Rhodobacterales</taxon>
        <taxon>Roseobacteraceae</taxon>
        <taxon>Falsiruegeria</taxon>
    </lineage>
</organism>
<evidence type="ECO:0000313" key="1">
    <source>
        <dbReference type="EMBL" id="MBT3142894.1"/>
    </source>
</evidence>
<evidence type="ECO:0000313" key="2">
    <source>
        <dbReference type="Proteomes" id="UP000763802"/>
    </source>
</evidence>
<dbReference type="RefSeq" id="WP_164622092.1">
    <property type="nucleotide sequence ID" value="NZ_JAHHDY010000018.1"/>
</dbReference>
<name>A0ABS5WUS9_9RHOB</name>
<comment type="caution">
    <text evidence="1">The sequence shown here is derived from an EMBL/GenBank/DDBJ whole genome shotgun (WGS) entry which is preliminary data.</text>
</comment>
<proteinExistence type="predicted"/>
<dbReference type="EMBL" id="JAHHDY010000018">
    <property type="protein sequence ID" value="MBT3142894.1"/>
    <property type="molecule type" value="Genomic_DNA"/>
</dbReference>
<accession>A0ABS5WUS9</accession>
<gene>
    <name evidence="1" type="ORF">KL867_17635</name>
</gene>
<protein>
    <submittedName>
        <fullName evidence="1">Uncharacterized protein</fullName>
    </submittedName>
</protein>